<dbReference type="PRINTS" id="PR00080">
    <property type="entry name" value="SDRFAMILY"/>
</dbReference>
<evidence type="ECO:0000256" key="2">
    <source>
        <dbReference type="ARBA" id="ARBA00023002"/>
    </source>
</evidence>
<dbReference type="SUPFAM" id="SSF51735">
    <property type="entry name" value="NAD(P)-binding Rossmann-fold domains"/>
    <property type="match status" value="1"/>
</dbReference>
<dbReference type="PRINTS" id="PR00081">
    <property type="entry name" value="GDHRDH"/>
</dbReference>
<keyword evidence="5" id="KW-1185">Reference proteome</keyword>
<dbReference type="OrthoDB" id="1274115at2759"/>
<dbReference type="CDD" id="cd05374">
    <property type="entry name" value="17beta-HSD-like_SDR_c"/>
    <property type="match status" value="1"/>
</dbReference>
<evidence type="ECO:0000256" key="1">
    <source>
        <dbReference type="ARBA" id="ARBA00006484"/>
    </source>
</evidence>
<keyword evidence="2" id="KW-0560">Oxidoreductase</keyword>
<dbReference type="InterPro" id="IPR002347">
    <property type="entry name" value="SDR_fam"/>
</dbReference>
<dbReference type="PANTHER" id="PTHR43976:SF16">
    <property type="entry name" value="SHORT-CHAIN DEHYDROGENASE_REDUCTASE FAMILY PROTEIN"/>
    <property type="match status" value="1"/>
</dbReference>
<dbReference type="GO" id="GO:0016491">
    <property type="term" value="F:oxidoreductase activity"/>
    <property type="evidence" value="ECO:0007669"/>
    <property type="project" value="UniProtKB-KW"/>
</dbReference>
<evidence type="ECO:0000256" key="3">
    <source>
        <dbReference type="RuleBase" id="RU000363"/>
    </source>
</evidence>
<dbReference type="Pfam" id="PF00106">
    <property type="entry name" value="adh_short"/>
    <property type="match status" value="1"/>
</dbReference>
<reference evidence="4 5" key="1">
    <citation type="submission" date="2015-06" db="EMBL/GenBank/DDBJ databases">
        <title>Talaromyces atroroseus IBT 11181 draft genome.</title>
        <authorList>
            <person name="Rasmussen K.B."/>
            <person name="Rasmussen S."/>
            <person name="Petersen B."/>
            <person name="Sicheritz-Ponten T."/>
            <person name="Mortensen U.H."/>
            <person name="Thrane U."/>
        </authorList>
    </citation>
    <scope>NUCLEOTIDE SEQUENCE [LARGE SCALE GENOMIC DNA]</scope>
    <source>
        <strain evidence="4 5">IBT 11181</strain>
    </source>
</reference>
<dbReference type="PANTHER" id="PTHR43976">
    <property type="entry name" value="SHORT CHAIN DEHYDROGENASE"/>
    <property type="match status" value="1"/>
</dbReference>
<comment type="caution">
    <text evidence="4">The sequence shown here is derived from an EMBL/GenBank/DDBJ whole genome shotgun (WGS) entry which is preliminary data.</text>
</comment>
<gene>
    <name evidence="4" type="ORF">UA08_06763</name>
</gene>
<dbReference type="Gene3D" id="3.40.50.720">
    <property type="entry name" value="NAD(P)-binding Rossmann-like Domain"/>
    <property type="match status" value="1"/>
</dbReference>
<sequence length="282" mass="29985">MPRTWLITGCSGGFGKEISKAALALGDNVVATSRNESKLADLAESGVHTVSLDVNAPQKDINAVVAEVISKYGSIDVLVNNAGYILEGGVEEASDEEARAHFDTNVFGQLAVARAVLPYMRAKKSGTIANMGSIAGWRGGINCGLYCSTKFALAGITEALKKEVQPLGISVVLIEPGYFRTDFLSGGHKVTPKKTIEDLVPVIKPLKDMFSMYDHKQPGDPVKGAQLIVEALTGTGRCAGRQLPDRLAIGSDAVAMISGVLEHKKKELDDWKDLAVTTDISD</sequence>
<name>A0A225AIF8_TALAT</name>
<comment type="similarity">
    <text evidence="1 3">Belongs to the short-chain dehydrogenases/reductases (SDR) family.</text>
</comment>
<dbReference type="RefSeq" id="XP_020118145.1">
    <property type="nucleotide sequence ID" value="XM_020269076.1"/>
</dbReference>
<dbReference type="GeneID" id="31006518"/>
<evidence type="ECO:0000313" key="4">
    <source>
        <dbReference type="EMBL" id="OKL58024.1"/>
    </source>
</evidence>
<dbReference type="EMBL" id="LFMY01000010">
    <property type="protein sequence ID" value="OKL58024.1"/>
    <property type="molecule type" value="Genomic_DNA"/>
</dbReference>
<proteinExistence type="inferred from homology"/>
<organism evidence="4 5">
    <name type="scientific">Talaromyces atroroseus</name>
    <dbReference type="NCBI Taxonomy" id="1441469"/>
    <lineage>
        <taxon>Eukaryota</taxon>
        <taxon>Fungi</taxon>
        <taxon>Dikarya</taxon>
        <taxon>Ascomycota</taxon>
        <taxon>Pezizomycotina</taxon>
        <taxon>Eurotiomycetes</taxon>
        <taxon>Eurotiomycetidae</taxon>
        <taxon>Eurotiales</taxon>
        <taxon>Trichocomaceae</taxon>
        <taxon>Talaromyces</taxon>
        <taxon>Talaromyces sect. Trachyspermi</taxon>
    </lineage>
</organism>
<dbReference type="InterPro" id="IPR051911">
    <property type="entry name" value="SDR_oxidoreductase"/>
</dbReference>
<protein>
    <recommendedName>
        <fullName evidence="6">Oxidoreductase</fullName>
    </recommendedName>
</protein>
<dbReference type="SMR" id="A0A225AIF8"/>
<accession>A0A225AIF8</accession>
<evidence type="ECO:0000313" key="5">
    <source>
        <dbReference type="Proteomes" id="UP000214365"/>
    </source>
</evidence>
<evidence type="ECO:0008006" key="6">
    <source>
        <dbReference type="Google" id="ProtNLM"/>
    </source>
</evidence>
<dbReference type="STRING" id="1441469.A0A225AIF8"/>
<dbReference type="InterPro" id="IPR036291">
    <property type="entry name" value="NAD(P)-bd_dom_sf"/>
</dbReference>
<dbReference type="Proteomes" id="UP000214365">
    <property type="component" value="Unassembled WGS sequence"/>
</dbReference>
<dbReference type="AlphaFoldDB" id="A0A225AIF8"/>